<comment type="caution">
    <text evidence="14">The sequence shown here is derived from an EMBL/GenBank/DDBJ whole genome shotgun (WGS) entry which is preliminary data.</text>
</comment>
<evidence type="ECO:0000256" key="10">
    <source>
        <dbReference type="ARBA" id="ARBA00038367"/>
    </source>
</evidence>
<evidence type="ECO:0000256" key="2">
    <source>
        <dbReference type="ARBA" id="ARBA00004752"/>
    </source>
</evidence>
<dbReference type="NCBIfam" id="TIGR01072">
    <property type="entry name" value="murA"/>
    <property type="match status" value="1"/>
</dbReference>
<dbReference type="EMBL" id="DVFK01000042">
    <property type="protein sequence ID" value="HIQ67460.1"/>
    <property type="molecule type" value="Genomic_DNA"/>
</dbReference>
<reference evidence="14" key="1">
    <citation type="submission" date="2020-10" db="EMBL/GenBank/DDBJ databases">
        <authorList>
            <person name="Gilroy R."/>
        </authorList>
    </citation>
    <scope>NUCLEOTIDE SEQUENCE</scope>
    <source>
        <strain evidence="14">13361</strain>
    </source>
</reference>
<dbReference type="CDD" id="cd01555">
    <property type="entry name" value="UdpNAET"/>
    <property type="match status" value="1"/>
</dbReference>
<keyword evidence="7 12" id="KW-0573">Peptidoglycan synthesis</keyword>
<keyword evidence="4 12" id="KW-0132">Cell division</keyword>
<feature type="binding site" evidence="12">
    <location>
        <begin position="22"/>
        <end position="23"/>
    </location>
    <ligand>
        <name>phosphoenolpyruvate</name>
        <dbReference type="ChEBI" id="CHEBI:58702"/>
    </ligand>
</feature>
<evidence type="ECO:0000256" key="11">
    <source>
        <dbReference type="ARBA" id="ARBA00047527"/>
    </source>
</evidence>
<feature type="domain" description="Enolpyruvate transferase" evidence="13">
    <location>
        <begin position="8"/>
        <end position="409"/>
    </location>
</feature>
<proteinExistence type="inferred from homology"/>
<dbReference type="GO" id="GO:0005737">
    <property type="term" value="C:cytoplasm"/>
    <property type="evidence" value="ECO:0007669"/>
    <property type="project" value="UniProtKB-SubCell"/>
</dbReference>
<sequence length="421" mass="45080">MAKYEIIGGTPLEGSVTISGAKNAAVAILPAALLVDGVCRVENVPDISDVRILLEILRDMGVQIQEEGPGVLLLDASHITNRCPNPELVRKMRASYYLMGALLSRFHQADVALPGGCNFASRPIDQHVKGFAALGADVEETDDYVYLREGPDGLHGSRITLDVVSVGATINIIMAACLLPGQTIIYNAAREPHIVDLANFLNTMGARISGAGTEVVKIWGVDWLRGGSYAIIPDQIEAGTYLAAVAAVGGNVLVQNVIPKHMDCITSKLQEMGVSIINYDDAIRIRSTGKLHHTTVKTRPYPGFPTDMQAQICVCMTLASGISRLTENVYETRFFGYCTELQSMGANILITGKTATVTGTKQLTGATVCAHDLRAGAALIIAGLAAQGTTVVENIHFVERGYERLVEKLSALGAHIRRIDD</sequence>
<keyword evidence="9 12" id="KW-0961">Cell wall biogenesis/degradation</keyword>
<name>A0A9D1CLL6_9FIRM</name>
<comment type="similarity">
    <text evidence="10 12">Belongs to the EPSP synthase family. MurA subfamily.</text>
</comment>
<evidence type="ECO:0000313" key="14">
    <source>
        <dbReference type="EMBL" id="HIQ67460.1"/>
    </source>
</evidence>
<dbReference type="AlphaFoldDB" id="A0A9D1CLL6"/>
<feature type="modified residue" description="2-(S-cysteinyl)pyruvic acid O-phosphothioketal" evidence="12">
    <location>
        <position position="117"/>
    </location>
</feature>
<dbReference type="InterPro" id="IPR005750">
    <property type="entry name" value="UDP_GlcNAc_COvinyl_MurA"/>
</dbReference>
<evidence type="ECO:0000259" key="13">
    <source>
        <dbReference type="Pfam" id="PF00275"/>
    </source>
</evidence>
<keyword evidence="8 12" id="KW-0131">Cell cycle</keyword>
<feature type="binding site" evidence="12">
    <location>
        <position position="93"/>
    </location>
    <ligand>
        <name>UDP-N-acetyl-alpha-D-glucosamine</name>
        <dbReference type="ChEBI" id="CHEBI:57705"/>
    </ligand>
</feature>
<dbReference type="EC" id="2.5.1.7" evidence="12"/>
<dbReference type="SUPFAM" id="SSF55205">
    <property type="entry name" value="EPT/RTPC-like"/>
    <property type="match status" value="1"/>
</dbReference>
<comment type="caution">
    <text evidence="12">Lacks conserved residue(s) required for the propagation of feature annotation.</text>
</comment>
<dbReference type="GO" id="GO:0071555">
    <property type="term" value="P:cell wall organization"/>
    <property type="evidence" value="ECO:0007669"/>
    <property type="project" value="UniProtKB-KW"/>
</dbReference>
<feature type="binding site" evidence="12">
    <location>
        <begin position="122"/>
        <end position="126"/>
    </location>
    <ligand>
        <name>UDP-N-acetyl-alpha-D-glucosamine</name>
        <dbReference type="ChEBI" id="CHEBI:57705"/>
    </ligand>
</feature>
<keyword evidence="6 12" id="KW-0133">Cell shape</keyword>
<evidence type="ECO:0000256" key="9">
    <source>
        <dbReference type="ARBA" id="ARBA00023316"/>
    </source>
</evidence>
<gene>
    <name evidence="12" type="primary">murA</name>
    <name evidence="14" type="ORF">IAB74_02995</name>
</gene>
<dbReference type="GO" id="GO:0009252">
    <property type="term" value="P:peptidoglycan biosynthetic process"/>
    <property type="evidence" value="ECO:0007669"/>
    <property type="project" value="UniProtKB-UniRule"/>
</dbReference>
<evidence type="ECO:0000256" key="5">
    <source>
        <dbReference type="ARBA" id="ARBA00022679"/>
    </source>
</evidence>
<dbReference type="Gene3D" id="3.65.10.10">
    <property type="entry name" value="Enolpyruvate transferase domain"/>
    <property type="match status" value="2"/>
</dbReference>
<protein>
    <recommendedName>
        <fullName evidence="12">UDP-N-acetylglucosamine 1-carboxyvinyltransferase</fullName>
        <ecNumber evidence="12">2.5.1.7</ecNumber>
    </recommendedName>
    <alternativeName>
        <fullName evidence="12">Enoylpyruvate transferase</fullName>
    </alternativeName>
    <alternativeName>
        <fullName evidence="12">UDP-N-acetylglucosamine enolpyruvyl transferase</fullName>
        <shortName evidence="12">EPT</shortName>
    </alternativeName>
</protein>
<feature type="active site" description="Proton donor" evidence="12">
    <location>
        <position position="117"/>
    </location>
</feature>
<comment type="subcellular location">
    <subcellularLocation>
        <location evidence="1 12">Cytoplasm</location>
    </subcellularLocation>
</comment>
<comment type="catalytic activity">
    <reaction evidence="11 12">
        <text>phosphoenolpyruvate + UDP-N-acetyl-alpha-D-glucosamine = UDP-N-acetyl-3-O-(1-carboxyvinyl)-alpha-D-glucosamine + phosphate</text>
        <dbReference type="Rhea" id="RHEA:18681"/>
        <dbReference type="ChEBI" id="CHEBI:43474"/>
        <dbReference type="ChEBI" id="CHEBI:57705"/>
        <dbReference type="ChEBI" id="CHEBI:58702"/>
        <dbReference type="ChEBI" id="CHEBI:68483"/>
        <dbReference type="EC" id="2.5.1.7"/>
    </reaction>
</comment>
<dbReference type="GO" id="GO:0019277">
    <property type="term" value="P:UDP-N-acetylgalactosamine biosynthetic process"/>
    <property type="evidence" value="ECO:0007669"/>
    <property type="project" value="InterPro"/>
</dbReference>
<comment type="function">
    <text evidence="12">Cell wall formation. Adds enolpyruvyl to UDP-N-acetylglucosamine.</text>
</comment>
<evidence type="ECO:0000256" key="6">
    <source>
        <dbReference type="ARBA" id="ARBA00022960"/>
    </source>
</evidence>
<organism evidence="14 15">
    <name type="scientific">Candidatus Faecousia excrementigallinarum</name>
    <dbReference type="NCBI Taxonomy" id="2840806"/>
    <lineage>
        <taxon>Bacteria</taxon>
        <taxon>Bacillati</taxon>
        <taxon>Bacillota</taxon>
        <taxon>Clostridia</taxon>
        <taxon>Eubacteriales</taxon>
        <taxon>Oscillospiraceae</taxon>
        <taxon>Faecousia</taxon>
    </lineage>
</organism>
<evidence type="ECO:0000313" key="15">
    <source>
        <dbReference type="Proteomes" id="UP000886796"/>
    </source>
</evidence>
<feature type="binding site" evidence="12">
    <location>
        <position position="307"/>
    </location>
    <ligand>
        <name>UDP-N-acetyl-alpha-D-glucosamine</name>
        <dbReference type="ChEBI" id="CHEBI:57705"/>
    </ligand>
</feature>
<evidence type="ECO:0000256" key="7">
    <source>
        <dbReference type="ARBA" id="ARBA00022984"/>
    </source>
</evidence>
<dbReference type="GO" id="GO:0008760">
    <property type="term" value="F:UDP-N-acetylglucosamine 1-carboxyvinyltransferase activity"/>
    <property type="evidence" value="ECO:0007669"/>
    <property type="project" value="UniProtKB-UniRule"/>
</dbReference>
<comment type="pathway">
    <text evidence="2 12">Cell wall biogenesis; peptidoglycan biosynthesis.</text>
</comment>
<reference evidence="14" key="2">
    <citation type="journal article" date="2021" name="PeerJ">
        <title>Extensive microbial diversity within the chicken gut microbiome revealed by metagenomics and culture.</title>
        <authorList>
            <person name="Gilroy R."/>
            <person name="Ravi A."/>
            <person name="Getino M."/>
            <person name="Pursley I."/>
            <person name="Horton D.L."/>
            <person name="Alikhan N.F."/>
            <person name="Baker D."/>
            <person name="Gharbi K."/>
            <person name="Hall N."/>
            <person name="Watson M."/>
            <person name="Adriaenssens E.M."/>
            <person name="Foster-Nyarko E."/>
            <person name="Jarju S."/>
            <person name="Secka A."/>
            <person name="Antonio M."/>
            <person name="Oren A."/>
            <person name="Chaudhuri R.R."/>
            <person name="La Ragione R."/>
            <person name="Hildebrand F."/>
            <person name="Pallen M.J."/>
        </authorList>
    </citation>
    <scope>NUCLEOTIDE SEQUENCE</scope>
    <source>
        <strain evidence="14">13361</strain>
    </source>
</reference>
<accession>A0A9D1CLL6</accession>
<dbReference type="PANTHER" id="PTHR43783:SF2">
    <property type="entry name" value="UDP-N-ACETYLGLUCOSAMINE 1-CARBOXYVINYLTRANSFERASE 2"/>
    <property type="match status" value="1"/>
</dbReference>
<keyword evidence="12" id="KW-0670">Pyruvate</keyword>
<dbReference type="Proteomes" id="UP000886796">
    <property type="component" value="Unassembled WGS sequence"/>
</dbReference>
<evidence type="ECO:0000256" key="1">
    <source>
        <dbReference type="ARBA" id="ARBA00004496"/>
    </source>
</evidence>
<dbReference type="InterPro" id="IPR050068">
    <property type="entry name" value="MurA_subfamily"/>
</dbReference>
<dbReference type="NCBIfam" id="NF006873">
    <property type="entry name" value="PRK09369.1"/>
    <property type="match status" value="1"/>
</dbReference>
<dbReference type="HAMAP" id="MF_00111">
    <property type="entry name" value="MurA"/>
    <property type="match status" value="1"/>
</dbReference>
<evidence type="ECO:0000256" key="12">
    <source>
        <dbReference type="HAMAP-Rule" id="MF_00111"/>
    </source>
</evidence>
<dbReference type="InterPro" id="IPR036968">
    <property type="entry name" value="Enolpyruvate_Tfrase_sf"/>
</dbReference>
<dbReference type="Pfam" id="PF00275">
    <property type="entry name" value="EPSP_synthase"/>
    <property type="match status" value="1"/>
</dbReference>
<keyword evidence="5 12" id="KW-0808">Transferase</keyword>
<evidence type="ECO:0000256" key="4">
    <source>
        <dbReference type="ARBA" id="ARBA00022618"/>
    </source>
</evidence>
<dbReference type="InterPro" id="IPR001986">
    <property type="entry name" value="Enolpyruvate_Tfrase_dom"/>
</dbReference>
<keyword evidence="3 12" id="KW-0963">Cytoplasm</keyword>
<dbReference type="InterPro" id="IPR013792">
    <property type="entry name" value="RNA3'P_cycl/enolpyr_Trfase_a/b"/>
</dbReference>
<dbReference type="PANTHER" id="PTHR43783">
    <property type="entry name" value="UDP-N-ACETYLGLUCOSAMINE 1-CARBOXYVINYLTRANSFERASE"/>
    <property type="match status" value="1"/>
</dbReference>
<evidence type="ECO:0000256" key="3">
    <source>
        <dbReference type="ARBA" id="ARBA00022490"/>
    </source>
</evidence>
<feature type="binding site" evidence="12">
    <location>
        <position position="329"/>
    </location>
    <ligand>
        <name>UDP-N-acetyl-alpha-D-glucosamine</name>
        <dbReference type="ChEBI" id="CHEBI:57705"/>
    </ligand>
</feature>
<dbReference type="GO" id="GO:0051301">
    <property type="term" value="P:cell division"/>
    <property type="evidence" value="ECO:0007669"/>
    <property type="project" value="UniProtKB-KW"/>
</dbReference>
<dbReference type="NCBIfam" id="NF009470">
    <property type="entry name" value="PRK12830.1"/>
    <property type="match status" value="1"/>
</dbReference>
<dbReference type="GO" id="GO:0008360">
    <property type="term" value="P:regulation of cell shape"/>
    <property type="evidence" value="ECO:0007669"/>
    <property type="project" value="UniProtKB-KW"/>
</dbReference>
<evidence type="ECO:0000256" key="8">
    <source>
        <dbReference type="ARBA" id="ARBA00023306"/>
    </source>
</evidence>